<organism>
    <name type="scientific">Branchiostoma floridae</name>
    <name type="common">Florida lancelet</name>
    <name type="synonym">Amphioxus</name>
    <dbReference type="NCBI Taxonomy" id="7739"/>
    <lineage>
        <taxon>Eukaryota</taxon>
        <taxon>Metazoa</taxon>
        <taxon>Chordata</taxon>
        <taxon>Cephalochordata</taxon>
        <taxon>Leptocardii</taxon>
        <taxon>Amphioxiformes</taxon>
        <taxon>Branchiostomatidae</taxon>
        <taxon>Branchiostoma</taxon>
    </lineage>
</organism>
<feature type="compositionally biased region" description="Basic and acidic residues" evidence="4">
    <location>
        <begin position="13"/>
        <end position="25"/>
    </location>
</feature>
<evidence type="ECO:0000256" key="4">
    <source>
        <dbReference type="SAM" id="MobiDB-lite"/>
    </source>
</evidence>
<proteinExistence type="predicted"/>
<evidence type="ECO:0000256" key="1">
    <source>
        <dbReference type="ARBA" id="ARBA00022723"/>
    </source>
</evidence>
<sequence>MNSVSPDQPPQIHIERPPTDPERQAKRLPIRIIRMLSARSQHMLRTEYLQPLQPTTVGRYATLDAKKSPLALLAQTCSSIGKDTELPSKQASYRYHPYKPPMPTGAPPSLAMPSLQLHAPTPGAFYSPYGLYAARLGAPTVGYP</sequence>
<dbReference type="EMBL" id="GG666583">
    <property type="protein sequence ID" value="EEN52148.1"/>
    <property type="molecule type" value="Genomic_DNA"/>
</dbReference>
<evidence type="ECO:0000313" key="5">
    <source>
        <dbReference type="EMBL" id="EEN52148.1"/>
    </source>
</evidence>
<evidence type="ECO:0000256" key="2">
    <source>
        <dbReference type="ARBA" id="ARBA00022771"/>
    </source>
</evidence>
<keyword evidence="3" id="KW-0862">Zinc</keyword>
<keyword evidence="2" id="KW-0863">Zinc-finger</keyword>
<gene>
    <name evidence="5" type="ORF">BRAFLDRAFT_276112</name>
</gene>
<dbReference type="PANTHER" id="PTHR12522:SF4">
    <property type="entry name" value="ZINC FINGER PROTEIN ELBOW"/>
    <property type="match status" value="1"/>
</dbReference>
<feature type="region of interest" description="Disordered" evidence="4">
    <location>
        <begin position="1"/>
        <end position="26"/>
    </location>
</feature>
<keyword evidence="1" id="KW-0479">Metal-binding</keyword>
<name>C3Z5N5_BRAFL</name>
<dbReference type="PANTHER" id="PTHR12522">
    <property type="entry name" value="ZINC-FINGER PROTEIN NOLZ1-RELATED"/>
    <property type="match status" value="1"/>
</dbReference>
<evidence type="ECO:0000256" key="3">
    <source>
        <dbReference type="ARBA" id="ARBA00022833"/>
    </source>
</evidence>
<reference evidence="5" key="1">
    <citation type="journal article" date="2008" name="Nature">
        <title>The amphioxus genome and the evolution of the chordate karyotype.</title>
        <authorList>
            <consortium name="US DOE Joint Genome Institute (JGI-PGF)"/>
            <person name="Putnam N.H."/>
            <person name="Butts T."/>
            <person name="Ferrier D.E.K."/>
            <person name="Furlong R.F."/>
            <person name="Hellsten U."/>
            <person name="Kawashima T."/>
            <person name="Robinson-Rechavi M."/>
            <person name="Shoguchi E."/>
            <person name="Terry A."/>
            <person name="Yu J.-K."/>
            <person name="Benito-Gutierrez E.L."/>
            <person name="Dubchak I."/>
            <person name="Garcia-Fernandez J."/>
            <person name="Gibson-Brown J.J."/>
            <person name="Grigoriev I.V."/>
            <person name="Horton A.C."/>
            <person name="de Jong P.J."/>
            <person name="Jurka J."/>
            <person name="Kapitonov V.V."/>
            <person name="Kohara Y."/>
            <person name="Kuroki Y."/>
            <person name="Lindquist E."/>
            <person name="Lucas S."/>
            <person name="Osoegawa K."/>
            <person name="Pennacchio L.A."/>
            <person name="Salamov A.A."/>
            <person name="Satou Y."/>
            <person name="Sauka-Spengler T."/>
            <person name="Schmutz J."/>
            <person name="Shin-I T."/>
            <person name="Toyoda A."/>
            <person name="Bronner-Fraser M."/>
            <person name="Fujiyama A."/>
            <person name="Holland L.Z."/>
            <person name="Holland P.W.H."/>
            <person name="Satoh N."/>
            <person name="Rokhsar D.S."/>
        </authorList>
    </citation>
    <scope>NUCLEOTIDE SEQUENCE [LARGE SCALE GENOMIC DNA]</scope>
    <source>
        <strain evidence="5">S238N-H82</strain>
        <tissue evidence="5">Testes</tissue>
    </source>
</reference>
<dbReference type="InterPro" id="IPR051520">
    <property type="entry name" value="Elbow/Noc_ZnFinger"/>
</dbReference>
<accession>C3Z5N5</accession>
<protein>
    <submittedName>
        <fullName evidence="5">Uncharacterized protein</fullName>
    </submittedName>
</protein>
<dbReference type="InParanoid" id="C3Z5N5"/>
<dbReference type="GO" id="GO:0008270">
    <property type="term" value="F:zinc ion binding"/>
    <property type="evidence" value="ECO:0007669"/>
    <property type="project" value="UniProtKB-KW"/>
</dbReference>
<dbReference type="STRING" id="7739.C3Z5N5"/>
<dbReference type="AlphaFoldDB" id="C3Z5N5"/>